<dbReference type="EMBL" id="FTOB01000011">
    <property type="protein sequence ID" value="SIT11485.1"/>
    <property type="molecule type" value="Genomic_DNA"/>
</dbReference>
<reference evidence="2 3" key="1">
    <citation type="submission" date="2017-01" db="EMBL/GenBank/DDBJ databases">
        <authorList>
            <person name="Varghese N."/>
            <person name="Submissions S."/>
        </authorList>
    </citation>
    <scope>NUCLEOTIDE SEQUENCE [LARGE SCALE GENOMIC DNA]</scope>
    <source>
        <strain evidence="2 3">DSM 2061</strain>
    </source>
</reference>
<evidence type="ECO:0000259" key="1">
    <source>
        <dbReference type="Pfam" id="PF01261"/>
    </source>
</evidence>
<feature type="domain" description="Xylose isomerase-like TIM barrel" evidence="1">
    <location>
        <begin position="74"/>
        <end position="220"/>
    </location>
</feature>
<proteinExistence type="predicted"/>
<dbReference type="InterPro" id="IPR013022">
    <property type="entry name" value="Xyl_isomerase-like_TIM-brl"/>
</dbReference>
<organism evidence="2 3">
    <name type="scientific">Zobellia uliginosa</name>
    <dbReference type="NCBI Taxonomy" id="143224"/>
    <lineage>
        <taxon>Bacteria</taxon>
        <taxon>Pseudomonadati</taxon>
        <taxon>Bacteroidota</taxon>
        <taxon>Flavobacteriia</taxon>
        <taxon>Flavobacteriales</taxon>
        <taxon>Flavobacteriaceae</taxon>
        <taxon>Zobellia</taxon>
    </lineage>
</organism>
<evidence type="ECO:0000313" key="3">
    <source>
        <dbReference type="Proteomes" id="UP000185728"/>
    </source>
</evidence>
<dbReference type="Gene3D" id="3.20.20.150">
    <property type="entry name" value="Divalent-metal-dependent TIM barrel enzymes"/>
    <property type="match status" value="1"/>
</dbReference>
<accession>A0ABY1L298</accession>
<dbReference type="SUPFAM" id="SSF51658">
    <property type="entry name" value="Xylose isomerase-like"/>
    <property type="match status" value="1"/>
</dbReference>
<evidence type="ECO:0000313" key="2">
    <source>
        <dbReference type="EMBL" id="SIT11485.1"/>
    </source>
</evidence>
<dbReference type="PANTHER" id="PTHR12110">
    <property type="entry name" value="HYDROXYPYRUVATE ISOMERASE"/>
    <property type="match status" value="1"/>
</dbReference>
<comment type="caution">
    <text evidence="2">The sequence shown here is derived from an EMBL/GenBank/DDBJ whole genome shotgun (WGS) entry which is preliminary data.</text>
</comment>
<dbReference type="InterPro" id="IPR050312">
    <property type="entry name" value="IolE/XylAMocC-like"/>
</dbReference>
<protein>
    <submittedName>
        <fullName evidence="2">Xylose isomerase-like TIM barrel</fullName>
    </submittedName>
</protein>
<keyword evidence="3" id="KW-1185">Reference proteome</keyword>
<sequence>MKRRQFITNTVSAGVVSALSPTLLTASSMLTMKDPRRVNDDISLAQWALVDEFKSGKLNTLDFPRIAREGFDLNGIEFVNILFDVPTSRYINELKKNANDHGVEMVLMMVDQEGETAAETAKARKQTVDNHKKWIDIAQELGCHAVRTNCRGPEGADKDEALKWAADTYNMMLEYAIPANVSICIENHGGLSNDTDWMLALMKEVDNLYFGSYPDWREPSESFDNYNFLKQMLPYAKGMSFRNQPTEEIAIKMINLCKESGYRGYYGIESKGRKEIKQAIKTLRKHLLNE</sequence>
<dbReference type="RefSeq" id="WP_083690577.1">
    <property type="nucleotide sequence ID" value="NZ_FTOB01000011.1"/>
</dbReference>
<gene>
    <name evidence="2" type="ORF">SAMN05421766_1119</name>
</gene>
<dbReference type="InterPro" id="IPR036237">
    <property type="entry name" value="Xyl_isomerase-like_sf"/>
</dbReference>
<dbReference type="Proteomes" id="UP000185728">
    <property type="component" value="Unassembled WGS sequence"/>
</dbReference>
<name>A0ABY1L298_9FLAO</name>
<dbReference type="PANTHER" id="PTHR12110:SF53">
    <property type="entry name" value="BLR5974 PROTEIN"/>
    <property type="match status" value="1"/>
</dbReference>
<dbReference type="Pfam" id="PF01261">
    <property type="entry name" value="AP_endonuc_2"/>
    <property type="match status" value="1"/>
</dbReference>